<reference evidence="2 3" key="1">
    <citation type="submission" date="2020-01" db="EMBL/GenBank/DDBJ databases">
        <authorList>
            <person name="Kim M.K."/>
        </authorList>
    </citation>
    <scope>NUCLEOTIDE SEQUENCE [LARGE SCALE GENOMIC DNA]</scope>
    <source>
        <strain evidence="2 3">172606-1</strain>
    </source>
</reference>
<dbReference type="RefSeq" id="WP_162445292.1">
    <property type="nucleotide sequence ID" value="NZ_CP048222.1"/>
</dbReference>
<gene>
    <name evidence="2" type="ORF">GXP67_23020</name>
</gene>
<dbReference type="KEGG" id="rhoz:GXP67_23020"/>
<accession>A0A6C0GNV1</accession>
<dbReference type="Proteomes" id="UP000480178">
    <property type="component" value="Chromosome"/>
</dbReference>
<evidence type="ECO:0000313" key="2">
    <source>
        <dbReference type="EMBL" id="QHT69303.1"/>
    </source>
</evidence>
<proteinExistence type="predicted"/>
<sequence length="273" mass="29420">MKKTLKFYICALLLSAGMLNSCEEPEVKVTKNAREGGLISPVSAGINYVVGGTSDLDIDLQVLQGPKVSSIDVYKKFYSVAAGAWTNEVLSKTIDVSEATNVTKTITENYASLINGLQLSGAPLPASETDLGIGDFWELRFVSKLQDGNMFESSRKQRITISSRFAGTYIASGHFAHPTSPRDYEDIEKAVSSLSATEYSCDQTGDLGNYPFTFSIALDGTIEVIAGDVNGLPITGSGHVGLDNVNGVDTLYINYEYNASTRVITEKLIKVVD</sequence>
<feature type="signal peptide" evidence="1">
    <location>
        <begin position="1"/>
        <end position="21"/>
    </location>
</feature>
<dbReference type="AlphaFoldDB" id="A0A6C0GNV1"/>
<organism evidence="2 3">
    <name type="scientific">Rhodocytophaga rosea</name>
    <dbReference type="NCBI Taxonomy" id="2704465"/>
    <lineage>
        <taxon>Bacteria</taxon>
        <taxon>Pseudomonadati</taxon>
        <taxon>Bacteroidota</taxon>
        <taxon>Cytophagia</taxon>
        <taxon>Cytophagales</taxon>
        <taxon>Rhodocytophagaceae</taxon>
        <taxon>Rhodocytophaga</taxon>
    </lineage>
</organism>
<evidence type="ECO:0000313" key="3">
    <source>
        <dbReference type="Proteomes" id="UP000480178"/>
    </source>
</evidence>
<name>A0A6C0GNV1_9BACT</name>
<dbReference type="EMBL" id="CP048222">
    <property type="protein sequence ID" value="QHT69303.1"/>
    <property type="molecule type" value="Genomic_DNA"/>
</dbReference>
<protein>
    <submittedName>
        <fullName evidence="2">Uncharacterized protein</fullName>
    </submittedName>
</protein>
<keyword evidence="1" id="KW-0732">Signal</keyword>
<feature type="chain" id="PRO_5025474649" evidence="1">
    <location>
        <begin position="22"/>
        <end position="273"/>
    </location>
</feature>
<evidence type="ECO:0000256" key="1">
    <source>
        <dbReference type="SAM" id="SignalP"/>
    </source>
</evidence>
<keyword evidence="3" id="KW-1185">Reference proteome</keyword>